<evidence type="ECO:0000256" key="6">
    <source>
        <dbReference type="ARBA" id="ARBA00023242"/>
    </source>
</evidence>
<dbReference type="AlphaFoldDB" id="A0A6G1GDZ4"/>
<evidence type="ECO:0000313" key="12">
    <source>
        <dbReference type="RefSeq" id="XP_033537948.1"/>
    </source>
</evidence>
<evidence type="ECO:0000256" key="2">
    <source>
        <dbReference type="ARBA" id="ARBA00009560"/>
    </source>
</evidence>
<evidence type="ECO:0000256" key="8">
    <source>
        <dbReference type="SAM" id="MobiDB-lite"/>
    </source>
</evidence>
<keyword evidence="6" id="KW-0539">Nucleus</keyword>
<dbReference type="RefSeq" id="XP_033537948.1">
    <property type="nucleotide sequence ID" value="XM_033675985.1"/>
</dbReference>
<feature type="region of interest" description="Disordered" evidence="8">
    <location>
        <begin position="1"/>
        <end position="38"/>
    </location>
</feature>
<accession>A0A6G1GDZ4</accession>
<dbReference type="GO" id="GO:0006261">
    <property type="term" value="P:DNA-templated DNA replication"/>
    <property type="evidence" value="ECO:0007669"/>
    <property type="project" value="InterPro"/>
</dbReference>
<dbReference type="PANTHER" id="PTHR12708:SF0">
    <property type="entry name" value="DNA POLYMERASE EPSILON SUBUNIT 2"/>
    <property type="match status" value="1"/>
</dbReference>
<evidence type="ECO:0000256" key="4">
    <source>
        <dbReference type="ARBA" id="ARBA00022705"/>
    </source>
</evidence>
<evidence type="ECO:0000256" key="5">
    <source>
        <dbReference type="ARBA" id="ARBA00023125"/>
    </source>
</evidence>
<keyword evidence="11" id="KW-1185">Reference proteome</keyword>
<feature type="compositionally biased region" description="Polar residues" evidence="8">
    <location>
        <begin position="667"/>
        <end position="678"/>
    </location>
</feature>
<evidence type="ECO:0000256" key="7">
    <source>
        <dbReference type="ARBA" id="ARBA00032930"/>
    </source>
</evidence>
<reference evidence="10 12" key="1">
    <citation type="submission" date="2020-01" db="EMBL/GenBank/DDBJ databases">
        <authorList>
            <consortium name="DOE Joint Genome Institute"/>
            <person name="Haridas S."/>
            <person name="Albert R."/>
            <person name="Binder M."/>
            <person name="Bloem J."/>
            <person name="Labutti K."/>
            <person name="Salamov A."/>
            <person name="Andreopoulos B."/>
            <person name="Baker S.E."/>
            <person name="Barry K."/>
            <person name="Bills G."/>
            <person name="Bluhm B.H."/>
            <person name="Cannon C."/>
            <person name="Castanera R."/>
            <person name="Culley D.E."/>
            <person name="Daum C."/>
            <person name="Ezra D."/>
            <person name="Gonzalez J.B."/>
            <person name="Henrissat B."/>
            <person name="Kuo A."/>
            <person name="Liang C."/>
            <person name="Lipzen A."/>
            <person name="Lutzoni F."/>
            <person name="Magnuson J."/>
            <person name="Mondo S."/>
            <person name="Nolan M."/>
            <person name="Ohm R."/>
            <person name="Pangilinan J."/>
            <person name="Park H.-J."/>
            <person name="Ramirez L."/>
            <person name="Alfaro M."/>
            <person name="Sun H."/>
            <person name="Tritt A."/>
            <person name="Yoshinaga Y."/>
            <person name="Zwiers L.-H."/>
            <person name="Turgeon B.G."/>
            <person name="Goodwin S.B."/>
            <person name="Spatafora J.W."/>
            <person name="Crous P.W."/>
            <person name="Grigoriev I.V."/>
        </authorList>
    </citation>
    <scope>NUCLEOTIDE SEQUENCE</scope>
    <source>
        <strain evidence="10 12">CBS 781.70</strain>
    </source>
</reference>
<dbReference type="GO" id="GO:0042276">
    <property type="term" value="P:error-prone translesion synthesis"/>
    <property type="evidence" value="ECO:0007669"/>
    <property type="project" value="TreeGrafter"/>
</dbReference>
<reference evidence="12" key="3">
    <citation type="submission" date="2025-04" db="UniProtKB">
        <authorList>
            <consortium name="RefSeq"/>
        </authorList>
    </citation>
    <scope>IDENTIFICATION</scope>
    <source>
        <strain evidence="12">CBS 781.70</strain>
    </source>
</reference>
<protein>
    <recommendedName>
        <fullName evidence="3">DNA polymerase epsilon subunit B</fullName>
    </recommendedName>
    <alternativeName>
        <fullName evidence="7">DNA polymerase II subunit 2</fullName>
    </alternativeName>
</protein>
<feature type="compositionally biased region" description="Acidic residues" evidence="8">
    <location>
        <begin position="435"/>
        <end position="444"/>
    </location>
</feature>
<reference evidence="12" key="2">
    <citation type="submission" date="2020-04" db="EMBL/GenBank/DDBJ databases">
        <authorList>
            <consortium name="NCBI Genome Project"/>
        </authorList>
    </citation>
    <scope>NUCLEOTIDE SEQUENCE</scope>
    <source>
        <strain evidence="12">CBS 781.70</strain>
    </source>
</reference>
<dbReference type="Pfam" id="PF04042">
    <property type="entry name" value="DNA_pol_E_B"/>
    <property type="match status" value="1"/>
</dbReference>
<name>A0A6G1GDZ4_9PEZI</name>
<evidence type="ECO:0000313" key="11">
    <source>
        <dbReference type="Proteomes" id="UP000504638"/>
    </source>
</evidence>
<organism evidence="10">
    <name type="scientific">Eremomyces bilateralis CBS 781.70</name>
    <dbReference type="NCBI Taxonomy" id="1392243"/>
    <lineage>
        <taxon>Eukaryota</taxon>
        <taxon>Fungi</taxon>
        <taxon>Dikarya</taxon>
        <taxon>Ascomycota</taxon>
        <taxon>Pezizomycotina</taxon>
        <taxon>Dothideomycetes</taxon>
        <taxon>Dothideomycetes incertae sedis</taxon>
        <taxon>Eremomycetales</taxon>
        <taxon>Eremomycetaceae</taxon>
        <taxon>Eremomyces</taxon>
    </lineage>
</organism>
<evidence type="ECO:0000259" key="9">
    <source>
        <dbReference type="Pfam" id="PF04042"/>
    </source>
</evidence>
<dbReference type="Proteomes" id="UP000504638">
    <property type="component" value="Unplaced"/>
</dbReference>
<dbReference type="PANTHER" id="PTHR12708">
    <property type="entry name" value="DNA POLYMERASE EPSILON SUBUNIT B"/>
    <property type="match status" value="1"/>
</dbReference>
<evidence type="ECO:0000256" key="1">
    <source>
        <dbReference type="ARBA" id="ARBA00004123"/>
    </source>
</evidence>
<dbReference type="InterPro" id="IPR016266">
    <property type="entry name" value="POLE2"/>
</dbReference>
<proteinExistence type="inferred from homology"/>
<evidence type="ECO:0000256" key="3">
    <source>
        <dbReference type="ARBA" id="ARBA00016011"/>
    </source>
</evidence>
<keyword evidence="4" id="KW-0235">DNA replication</keyword>
<dbReference type="EMBL" id="ML975150">
    <property type="protein sequence ID" value="KAF1816317.1"/>
    <property type="molecule type" value="Genomic_DNA"/>
</dbReference>
<dbReference type="GeneID" id="54416555"/>
<feature type="domain" description="DNA polymerase alpha/delta/epsilon subunit B" evidence="9">
    <location>
        <begin position="463"/>
        <end position="742"/>
    </location>
</feature>
<keyword evidence="5" id="KW-0238">DNA-binding</keyword>
<sequence length="785" mass="83455">MPSKNPIPSSSPGFSTPLPPLNALPSKPAGPKPSVLPIQLPPSTLRPLAFRTFTKKHNLTLTSAALGQLAAFIGKHCGTGWREEGLAEGVLEEVAKGWKKGGGSVIVGGDDKGIQLLDSILKSVEGVMSGGKVVRELSRVGSFSFATGDAATAGEVPRTLGERQPSFGLSGLKVQESNEDEDDHLMDPREWLQVLSAFEQPRMIYNVSSKNFDLSPTKPTLFPPPSHRTSLFRSRYHLVHQRILRNESFQPPSLTAHNSSPSYNNKITPIANLLGRTGSTHLLFGLLTTTATGVLALADTTGTIVLDVTHAQSLPKDAVWYTPGMLVLVDGQYREDFGTASAGGDILGDSGGVGGTINGTFAASVLGHPPCERRSETLGIQDPSNANVSGPGFGWTDFLGVGSERATGTRMRRIQARVLAAMRQQQSLDGSPDAMDVDEDADADESQRTIPRTLLSRRASPTVAVASGLNLSSPHTLPALRTLFSTYDAVPPTEIPLAIVLCGPFVSGAALSGAVGSGSIEYKEGFDQLAGLLSDFPGVLARTSLVFVPGDGDAWTSAFGGGTSVPVPRKGVPDLFTRRVKRAVADANREIWGATVGEASNKGKGAARSKHGDVSWTSNPSRLAWFGCVGEMVVFRDDVLGRLRRLGIRLGGDEAPDEEQNEDELESGSSQTVQSTSADDAAPNIDPDVETARRLTKTLLDQGNLAPFPLEHRPVHWDYGQALSLYPLPSAVVLADSEAPAFSLNYMSCCVMNPGDIVEGQGSVRRAKWVEYDISQNRGAVRIEG</sequence>
<feature type="compositionally biased region" description="Acidic residues" evidence="8">
    <location>
        <begin position="654"/>
        <end position="666"/>
    </location>
</feature>
<dbReference type="GO" id="GO:0003677">
    <property type="term" value="F:DNA binding"/>
    <property type="evidence" value="ECO:0007669"/>
    <property type="project" value="UniProtKB-KW"/>
</dbReference>
<gene>
    <name evidence="10 12" type="ORF">P152DRAFT_389452</name>
</gene>
<evidence type="ECO:0000313" key="10">
    <source>
        <dbReference type="EMBL" id="KAF1816317.1"/>
    </source>
</evidence>
<dbReference type="InterPro" id="IPR007185">
    <property type="entry name" value="DNA_pol_a/d/e_bsu"/>
</dbReference>
<dbReference type="GO" id="GO:0008622">
    <property type="term" value="C:epsilon DNA polymerase complex"/>
    <property type="evidence" value="ECO:0007669"/>
    <property type="project" value="InterPro"/>
</dbReference>
<comment type="similarity">
    <text evidence="2">Belongs to the DNA polymerase epsilon subunit B family.</text>
</comment>
<feature type="region of interest" description="Disordered" evidence="8">
    <location>
        <begin position="425"/>
        <end position="446"/>
    </location>
</feature>
<feature type="compositionally biased region" description="Polar residues" evidence="8">
    <location>
        <begin position="1"/>
        <end position="14"/>
    </location>
</feature>
<dbReference type="OrthoDB" id="10254730at2759"/>
<comment type="subcellular location">
    <subcellularLocation>
        <location evidence="1">Nucleus</location>
    </subcellularLocation>
</comment>
<feature type="region of interest" description="Disordered" evidence="8">
    <location>
        <begin position="652"/>
        <end position="687"/>
    </location>
</feature>